<evidence type="ECO:0000256" key="2">
    <source>
        <dbReference type="SAM" id="SignalP"/>
    </source>
</evidence>
<name>A0A844M0S5_9GAMM</name>
<proteinExistence type="predicted"/>
<dbReference type="EMBL" id="WFKQ01000005">
    <property type="protein sequence ID" value="MUG32542.1"/>
    <property type="molecule type" value="Genomic_DNA"/>
</dbReference>
<sequence>MKAINTDTQTKAAAKKGLMVSTLITGVLALSATAFAAAPAQNPAAAHAVTTAQANMDMAGDELEADDQRNYDADTQADVDAAEVDDGTAEQQAAMRQMPQTTQMSQDAAGQAQDDDTAQATAVTQAQQNAAQAGGSTNMTSAWGEGEGVTAQSTAITLQQKIKDKRGELQATQPGQVEVQENRRIRAQ</sequence>
<gene>
    <name evidence="3" type="ORF">GB996_07000</name>
</gene>
<feature type="region of interest" description="Disordered" evidence="1">
    <location>
        <begin position="165"/>
        <end position="188"/>
    </location>
</feature>
<comment type="caution">
    <text evidence="3">The sequence shown here is derived from an EMBL/GenBank/DDBJ whole genome shotgun (WGS) entry which is preliminary data.</text>
</comment>
<dbReference type="RefSeq" id="WP_155587248.1">
    <property type="nucleotide sequence ID" value="NZ_WFKQ01000005.1"/>
</dbReference>
<accession>A0A844M0S5</accession>
<keyword evidence="4" id="KW-1185">Reference proteome</keyword>
<keyword evidence="2" id="KW-0732">Signal</keyword>
<reference evidence="3 4" key="1">
    <citation type="journal article" date="2019" name="PLoS ONE">
        <title>Pup mortality in New Zealand sea lions (Phocarctos hookeri) at Enderby Island, Auckland Islands, 2013-18.</title>
        <authorList>
            <person name="Michael S.A."/>
            <person name="Hayman D.T.S."/>
            <person name="Gray R."/>
            <person name="Zhang J."/>
            <person name="Rogers L."/>
            <person name="Roe W.D."/>
        </authorList>
    </citation>
    <scope>NUCLEOTIDE SEQUENCE [LARGE SCALE GENOMIC DNA]</scope>
    <source>
        <strain evidence="3 4">SM868</strain>
    </source>
</reference>
<protein>
    <submittedName>
        <fullName evidence="3">Uncharacterized protein</fullName>
    </submittedName>
</protein>
<dbReference type="OrthoDB" id="6658858at2"/>
<evidence type="ECO:0000256" key="1">
    <source>
        <dbReference type="SAM" id="MobiDB-lite"/>
    </source>
</evidence>
<evidence type="ECO:0000313" key="3">
    <source>
        <dbReference type="EMBL" id="MUG32542.1"/>
    </source>
</evidence>
<feature type="region of interest" description="Disordered" evidence="1">
    <location>
        <begin position="82"/>
        <end position="152"/>
    </location>
</feature>
<organism evidence="3 4">
    <name type="scientific">Psychrobacter sanguinis</name>
    <dbReference type="NCBI Taxonomy" id="861445"/>
    <lineage>
        <taxon>Bacteria</taxon>
        <taxon>Pseudomonadati</taxon>
        <taxon>Pseudomonadota</taxon>
        <taxon>Gammaproteobacteria</taxon>
        <taxon>Moraxellales</taxon>
        <taxon>Moraxellaceae</taxon>
        <taxon>Psychrobacter</taxon>
    </lineage>
</organism>
<feature type="signal peptide" evidence="2">
    <location>
        <begin position="1"/>
        <end position="36"/>
    </location>
</feature>
<feature type="chain" id="PRO_5032503891" evidence="2">
    <location>
        <begin position="37"/>
        <end position="188"/>
    </location>
</feature>
<evidence type="ECO:0000313" key="4">
    <source>
        <dbReference type="Proteomes" id="UP000442109"/>
    </source>
</evidence>
<feature type="compositionally biased region" description="Low complexity" evidence="1">
    <location>
        <begin position="106"/>
        <end position="135"/>
    </location>
</feature>
<dbReference type="AlphaFoldDB" id="A0A844M0S5"/>
<dbReference type="Proteomes" id="UP000442109">
    <property type="component" value="Unassembled WGS sequence"/>
</dbReference>